<dbReference type="Gene3D" id="3.40.50.150">
    <property type="entry name" value="Vaccinia Virus protein VP39"/>
    <property type="match status" value="1"/>
</dbReference>
<dbReference type="InterPro" id="IPR050508">
    <property type="entry name" value="Methyltransf_Superfamily"/>
</dbReference>
<sequence length="223" mass="25568">MSVIDYYNQIASSYDESRFANSYGQYIDRCERTILSAWLADCSTKDVIDFGCGTGRLLTYAMTGLDGSQEMLSVATQKYPDRRLIHADLTQIPDQLHGFSAATCFHVMMHLQPEQIESFLQRAARVVKPGGILVVDFMSEPRRRLLRKKKTGWHANTALTLDHISRLAASDWQLTQWRGILMLPIHRFPAFIRPLLARIDRFLCGSFLAPYASYYVVRLERRA</sequence>
<feature type="domain" description="Methyltransferase type 11" evidence="1">
    <location>
        <begin position="49"/>
        <end position="135"/>
    </location>
</feature>
<reference evidence="2" key="1">
    <citation type="submission" date="2020-08" db="EMBL/GenBank/DDBJ databases">
        <title>Novel species isolated from subtropical streams in China.</title>
        <authorList>
            <person name="Lu H."/>
        </authorList>
    </citation>
    <scope>NUCLEOTIDE SEQUENCE</scope>
    <source>
        <strain evidence="2">LX22W</strain>
    </source>
</reference>
<protein>
    <submittedName>
        <fullName evidence="2">Class I SAM-dependent methyltransferase</fullName>
    </submittedName>
</protein>
<dbReference type="GO" id="GO:0008757">
    <property type="term" value="F:S-adenosylmethionine-dependent methyltransferase activity"/>
    <property type="evidence" value="ECO:0007669"/>
    <property type="project" value="InterPro"/>
</dbReference>
<keyword evidence="2" id="KW-0808">Transferase</keyword>
<dbReference type="EMBL" id="JACOFZ010000010">
    <property type="protein sequence ID" value="MBC3883181.1"/>
    <property type="molecule type" value="Genomic_DNA"/>
</dbReference>
<dbReference type="SUPFAM" id="SSF53335">
    <property type="entry name" value="S-adenosyl-L-methionine-dependent methyltransferases"/>
    <property type="match status" value="1"/>
</dbReference>
<evidence type="ECO:0000313" key="2">
    <source>
        <dbReference type="EMBL" id="MBC3883181.1"/>
    </source>
</evidence>
<gene>
    <name evidence="2" type="ORF">H8K36_17430</name>
</gene>
<accession>A0A923HZL5</accession>
<evidence type="ECO:0000259" key="1">
    <source>
        <dbReference type="Pfam" id="PF08241"/>
    </source>
</evidence>
<dbReference type="InterPro" id="IPR013216">
    <property type="entry name" value="Methyltransf_11"/>
</dbReference>
<proteinExistence type="predicted"/>
<dbReference type="RefSeq" id="WP_186917800.1">
    <property type="nucleotide sequence ID" value="NZ_JACOFZ010000010.1"/>
</dbReference>
<name>A0A923HZL5_9BURK</name>
<comment type="caution">
    <text evidence="2">The sequence shown here is derived from an EMBL/GenBank/DDBJ whole genome shotgun (WGS) entry which is preliminary data.</text>
</comment>
<dbReference type="AlphaFoldDB" id="A0A923HZL5"/>
<dbReference type="Pfam" id="PF08241">
    <property type="entry name" value="Methyltransf_11"/>
    <property type="match status" value="1"/>
</dbReference>
<dbReference type="Proteomes" id="UP000627446">
    <property type="component" value="Unassembled WGS sequence"/>
</dbReference>
<organism evidence="2 3">
    <name type="scientific">Undibacterium nitidum</name>
    <dbReference type="NCBI Taxonomy" id="2762298"/>
    <lineage>
        <taxon>Bacteria</taxon>
        <taxon>Pseudomonadati</taxon>
        <taxon>Pseudomonadota</taxon>
        <taxon>Betaproteobacteria</taxon>
        <taxon>Burkholderiales</taxon>
        <taxon>Oxalobacteraceae</taxon>
        <taxon>Undibacterium</taxon>
    </lineage>
</organism>
<dbReference type="InterPro" id="IPR029063">
    <property type="entry name" value="SAM-dependent_MTases_sf"/>
</dbReference>
<keyword evidence="2" id="KW-0489">Methyltransferase</keyword>
<evidence type="ECO:0000313" key="3">
    <source>
        <dbReference type="Proteomes" id="UP000627446"/>
    </source>
</evidence>
<dbReference type="GO" id="GO:0032259">
    <property type="term" value="P:methylation"/>
    <property type="evidence" value="ECO:0007669"/>
    <property type="project" value="UniProtKB-KW"/>
</dbReference>
<dbReference type="PANTHER" id="PTHR42912">
    <property type="entry name" value="METHYLTRANSFERASE"/>
    <property type="match status" value="1"/>
</dbReference>
<dbReference type="CDD" id="cd02440">
    <property type="entry name" value="AdoMet_MTases"/>
    <property type="match status" value="1"/>
</dbReference>
<keyword evidence="3" id="KW-1185">Reference proteome</keyword>